<dbReference type="InterPro" id="IPR003594">
    <property type="entry name" value="HATPase_dom"/>
</dbReference>
<reference evidence="5 6" key="1">
    <citation type="journal article" date="2019" name="Environ. Microbiol.">
        <title>Species interactions and distinct microbial communities in high Arctic permafrost affected cryosols are associated with the CH4 and CO2 gas fluxes.</title>
        <authorList>
            <person name="Altshuler I."/>
            <person name="Hamel J."/>
            <person name="Turney S."/>
            <person name="Magnuson E."/>
            <person name="Levesque R."/>
            <person name="Greer C."/>
            <person name="Whyte L.G."/>
        </authorList>
    </citation>
    <scope>NUCLEOTIDE SEQUENCE [LARGE SCALE GENOMIC DNA]</scope>
    <source>
        <strain evidence="5 6">E6.1</strain>
    </source>
</reference>
<name>A0A502FXV8_9SPHN</name>
<dbReference type="Pfam" id="PF02518">
    <property type="entry name" value="HATPase_c"/>
    <property type="match status" value="1"/>
</dbReference>
<gene>
    <name evidence="5" type="ORF">EAH76_04070</name>
</gene>
<dbReference type="PANTHER" id="PTHR24421:SF62">
    <property type="entry name" value="SENSORY TRANSDUCTION HISTIDINE KINASE"/>
    <property type="match status" value="1"/>
</dbReference>
<evidence type="ECO:0000313" key="5">
    <source>
        <dbReference type="EMBL" id="TPG53896.1"/>
    </source>
</evidence>
<comment type="caution">
    <text evidence="5">The sequence shown here is derived from an EMBL/GenBank/DDBJ whole genome shotgun (WGS) entry which is preliminary data.</text>
</comment>
<dbReference type="InterPro" id="IPR050482">
    <property type="entry name" value="Sensor_HK_TwoCompSys"/>
</dbReference>
<dbReference type="GO" id="GO:0046983">
    <property type="term" value="F:protein dimerization activity"/>
    <property type="evidence" value="ECO:0007669"/>
    <property type="project" value="InterPro"/>
</dbReference>
<dbReference type="EMBL" id="RCZC01000002">
    <property type="protein sequence ID" value="TPG53896.1"/>
    <property type="molecule type" value="Genomic_DNA"/>
</dbReference>
<dbReference type="Pfam" id="PF07730">
    <property type="entry name" value="HisKA_3"/>
    <property type="match status" value="1"/>
</dbReference>
<dbReference type="Proteomes" id="UP000319931">
    <property type="component" value="Unassembled WGS sequence"/>
</dbReference>
<evidence type="ECO:0000256" key="3">
    <source>
        <dbReference type="ARBA" id="ARBA00023012"/>
    </source>
</evidence>
<dbReference type="CDD" id="cd16917">
    <property type="entry name" value="HATPase_UhpB-NarQ-NarX-like"/>
    <property type="match status" value="1"/>
</dbReference>
<evidence type="ECO:0000259" key="4">
    <source>
        <dbReference type="SMART" id="SM00387"/>
    </source>
</evidence>
<dbReference type="Gene3D" id="3.30.565.10">
    <property type="entry name" value="Histidine kinase-like ATPase, C-terminal domain"/>
    <property type="match status" value="1"/>
</dbReference>
<protein>
    <recommendedName>
        <fullName evidence="4">Histidine kinase/HSP90-like ATPase domain-containing protein</fullName>
    </recommendedName>
</protein>
<dbReference type="AlphaFoldDB" id="A0A502FXV8"/>
<dbReference type="SMART" id="SM00387">
    <property type="entry name" value="HATPase_c"/>
    <property type="match status" value="1"/>
</dbReference>
<dbReference type="Gene3D" id="2.60.40.10">
    <property type="entry name" value="Immunoglobulins"/>
    <property type="match status" value="1"/>
</dbReference>
<keyword evidence="3" id="KW-0902">Two-component regulatory system</keyword>
<dbReference type="InterPro" id="IPR011712">
    <property type="entry name" value="Sig_transdc_His_kin_sub3_dim/P"/>
</dbReference>
<dbReference type="SUPFAM" id="SSF55874">
    <property type="entry name" value="ATPase domain of HSP90 chaperone/DNA topoisomerase II/histidine kinase"/>
    <property type="match status" value="1"/>
</dbReference>
<dbReference type="InterPro" id="IPR011123">
    <property type="entry name" value="Y_Y_Y"/>
</dbReference>
<proteinExistence type="predicted"/>
<evidence type="ECO:0000256" key="1">
    <source>
        <dbReference type="ARBA" id="ARBA00022679"/>
    </source>
</evidence>
<sequence>MTDQARPPFDRVGSQGWHRAASASAPVIGSGIATDATGAMFAGDGSTLFRLKGNTLRKIDLARYALGDITNVVSNGQGFLVSTTRGLIRIQGDRIRTLDATRFPWTRGLREIVQTSRGETWLYGTAGVVRIASNLLNRAFDAPGQPVRTRLFDFRDGLFGSPQRRGFVGMQAAVGGDGRIWFATSAGLAGIDPAAVYESAGAPPVSIRSLAAGARTFRDPSALILPPGTRSIRIAYAAASLSAPERVQFRYRLSGVDTDWVDPGTRRATNYTNLGPGKYQFQVIAGNEAGVWNRRGATLDFEIRPTFVQSVPFRILCGVLVVALLWLAYRVRIRAVSAQVRANMAVRHDERERIARELHDTLLQSVTGLILRFQHATISMPPDLPERKTLEAALDGAEDVIAQGRDRVRALRPPEINGDAETLLTEIVRTPQHGGPPFHSVTVYGEPRLLTPAAADEIAGIANEAVINIARHAAATKVDVTIQYRAEALVIRLRDDGIGFDPLVLRTGMRDGHFGLVGMRERARTLGAELIFDNAPAGGAEVTLVVPAPKAFGFDRSFAARMWQKGLRLLRSG</sequence>
<dbReference type="InterPro" id="IPR013783">
    <property type="entry name" value="Ig-like_fold"/>
</dbReference>
<keyword evidence="1" id="KW-0808">Transferase</keyword>
<dbReference type="InterPro" id="IPR036890">
    <property type="entry name" value="HATPase_C_sf"/>
</dbReference>
<keyword evidence="2" id="KW-0418">Kinase</keyword>
<evidence type="ECO:0000313" key="6">
    <source>
        <dbReference type="Proteomes" id="UP000319931"/>
    </source>
</evidence>
<dbReference type="GO" id="GO:0016020">
    <property type="term" value="C:membrane"/>
    <property type="evidence" value="ECO:0007669"/>
    <property type="project" value="InterPro"/>
</dbReference>
<accession>A0A502FXV8</accession>
<keyword evidence="6" id="KW-1185">Reference proteome</keyword>
<feature type="domain" description="Histidine kinase/HSP90-like ATPase" evidence="4">
    <location>
        <begin position="453"/>
        <end position="550"/>
    </location>
</feature>
<dbReference type="PANTHER" id="PTHR24421">
    <property type="entry name" value="NITRATE/NITRITE SENSOR PROTEIN NARX-RELATED"/>
    <property type="match status" value="1"/>
</dbReference>
<dbReference type="Pfam" id="PF07495">
    <property type="entry name" value="Y_Y_Y"/>
    <property type="match status" value="1"/>
</dbReference>
<dbReference type="GO" id="GO:0000155">
    <property type="term" value="F:phosphorelay sensor kinase activity"/>
    <property type="evidence" value="ECO:0007669"/>
    <property type="project" value="InterPro"/>
</dbReference>
<evidence type="ECO:0000256" key="2">
    <source>
        <dbReference type="ARBA" id="ARBA00022777"/>
    </source>
</evidence>
<dbReference type="Gene3D" id="1.20.5.1930">
    <property type="match status" value="1"/>
</dbReference>
<organism evidence="5 6">
    <name type="scientific">Sphingomonas glacialis</name>
    <dbReference type="NCBI Taxonomy" id="658225"/>
    <lineage>
        <taxon>Bacteria</taxon>
        <taxon>Pseudomonadati</taxon>
        <taxon>Pseudomonadota</taxon>
        <taxon>Alphaproteobacteria</taxon>
        <taxon>Sphingomonadales</taxon>
        <taxon>Sphingomonadaceae</taxon>
        <taxon>Sphingomonas</taxon>
    </lineage>
</organism>